<organism evidence="2">
    <name type="scientific">Brassica napus</name>
    <name type="common">Rape</name>
    <dbReference type="NCBI Taxonomy" id="3708"/>
    <lineage>
        <taxon>Eukaryota</taxon>
        <taxon>Viridiplantae</taxon>
        <taxon>Streptophyta</taxon>
        <taxon>Embryophyta</taxon>
        <taxon>Tracheophyta</taxon>
        <taxon>Spermatophyta</taxon>
        <taxon>Magnoliopsida</taxon>
        <taxon>eudicotyledons</taxon>
        <taxon>Gunneridae</taxon>
        <taxon>Pentapetalae</taxon>
        <taxon>rosids</taxon>
        <taxon>malvids</taxon>
        <taxon>Brassicales</taxon>
        <taxon>Brassicaceae</taxon>
        <taxon>Brassiceae</taxon>
        <taxon>Brassica</taxon>
    </lineage>
</organism>
<evidence type="ECO:0000313" key="2">
    <source>
        <dbReference type="EMBL" id="CAF2126819.1"/>
    </source>
</evidence>
<feature type="compositionally biased region" description="Basic and acidic residues" evidence="1">
    <location>
        <begin position="151"/>
        <end position="177"/>
    </location>
</feature>
<name>A0A816VR28_BRANA</name>
<protein>
    <submittedName>
        <fullName evidence="2">(rape) hypothetical protein</fullName>
    </submittedName>
</protein>
<dbReference type="AlphaFoldDB" id="A0A816VR28"/>
<proteinExistence type="predicted"/>
<gene>
    <name evidence="2" type="ORF">DARMORV10_A03P35890.1</name>
</gene>
<feature type="region of interest" description="Disordered" evidence="1">
    <location>
        <begin position="132"/>
        <end position="177"/>
    </location>
</feature>
<accession>A0A816VR28</accession>
<dbReference type="Proteomes" id="UP001295469">
    <property type="component" value="Chromosome A03"/>
</dbReference>
<evidence type="ECO:0000256" key="1">
    <source>
        <dbReference type="SAM" id="MobiDB-lite"/>
    </source>
</evidence>
<sequence>MLPLTIRSYVIINTILLANRAIFFKVNFPERFQFSGLLMLFFYCRLPYFSKFIAQKIALQVRSFREFQELHLEERLQLLRGLLALFLAILTTKRKAYGLFLRIQTMYGSFKSCDQKTLLKVEVLKRTSDLESEVTEEGMEEEVENENEENYESKYSEEEEDKKKGSERVKKMGSGEDCKTKKALNLHCVDFASKIYSDTQ</sequence>
<dbReference type="EMBL" id="HG994357">
    <property type="protein sequence ID" value="CAF2126819.1"/>
    <property type="molecule type" value="Genomic_DNA"/>
</dbReference>
<reference evidence="2" key="1">
    <citation type="submission" date="2021-01" db="EMBL/GenBank/DDBJ databases">
        <authorList>
            <consortium name="Genoscope - CEA"/>
            <person name="William W."/>
        </authorList>
    </citation>
    <scope>NUCLEOTIDE SEQUENCE</scope>
</reference>
<feature type="compositionally biased region" description="Acidic residues" evidence="1">
    <location>
        <begin position="132"/>
        <end position="150"/>
    </location>
</feature>